<proteinExistence type="predicted"/>
<dbReference type="Pfam" id="PF12697">
    <property type="entry name" value="Abhydrolase_6"/>
    <property type="match status" value="1"/>
</dbReference>
<keyword evidence="3" id="KW-1185">Reference proteome</keyword>
<dbReference type="Proteomes" id="UP000613768">
    <property type="component" value="Unassembled WGS sequence"/>
</dbReference>
<dbReference type="GO" id="GO:0047372">
    <property type="term" value="F:monoacylglycerol lipase activity"/>
    <property type="evidence" value="ECO:0007669"/>
    <property type="project" value="TreeGrafter"/>
</dbReference>
<dbReference type="AlphaFoldDB" id="A0AAW3ZJ94"/>
<keyword evidence="2" id="KW-0378">Hydrolase</keyword>
<gene>
    <name evidence="2" type="ORF">IFO71_04990</name>
</gene>
<name>A0AAW3ZJ94_9GAMM</name>
<reference evidence="2 3" key="1">
    <citation type="submission" date="2020-09" db="EMBL/GenBank/DDBJ databases">
        <title>Pseudoxanthomonas sp. CAU 1598 isolated from sand of Yaerae Beach.</title>
        <authorList>
            <person name="Kim W."/>
        </authorList>
    </citation>
    <scope>NUCLEOTIDE SEQUENCE [LARGE SCALE GENOMIC DNA]</scope>
    <source>
        <strain evidence="2 3">CAU 1598</strain>
    </source>
</reference>
<accession>A0AAW3ZJ94</accession>
<evidence type="ECO:0000313" key="2">
    <source>
        <dbReference type="EMBL" id="MBD8525092.1"/>
    </source>
</evidence>
<dbReference type="PRINTS" id="PR00111">
    <property type="entry name" value="ABHYDROLASE"/>
</dbReference>
<dbReference type="InterPro" id="IPR029058">
    <property type="entry name" value="AB_hydrolase_fold"/>
</dbReference>
<feature type="domain" description="AB hydrolase-1" evidence="1">
    <location>
        <begin position="69"/>
        <end position="304"/>
    </location>
</feature>
<evidence type="ECO:0000313" key="3">
    <source>
        <dbReference type="Proteomes" id="UP000613768"/>
    </source>
</evidence>
<dbReference type="InterPro" id="IPR050266">
    <property type="entry name" value="AB_hydrolase_sf"/>
</dbReference>
<protein>
    <submittedName>
        <fullName evidence="2">Alpha/beta fold hydrolase</fullName>
    </submittedName>
</protein>
<evidence type="ECO:0000259" key="1">
    <source>
        <dbReference type="Pfam" id="PF12697"/>
    </source>
</evidence>
<dbReference type="SUPFAM" id="SSF53474">
    <property type="entry name" value="alpha/beta-Hydrolases"/>
    <property type="match status" value="1"/>
</dbReference>
<comment type="caution">
    <text evidence="2">The sequence shown here is derived from an EMBL/GenBank/DDBJ whole genome shotgun (WGS) entry which is preliminary data.</text>
</comment>
<dbReference type="GO" id="GO:0016020">
    <property type="term" value="C:membrane"/>
    <property type="evidence" value="ECO:0007669"/>
    <property type="project" value="TreeGrafter"/>
</dbReference>
<dbReference type="PANTHER" id="PTHR43798:SF5">
    <property type="entry name" value="MONOACYLGLYCEROL LIPASE ABHD6"/>
    <property type="match status" value="1"/>
</dbReference>
<dbReference type="RefSeq" id="WP_192028437.1">
    <property type="nucleotide sequence ID" value="NZ_JACYTR010000006.1"/>
</dbReference>
<dbReference type="EMBL" id="JACYTR010000006">
    <property type="protein sequence ID" value="MBD8525092.1"/>
    <property type="molecule type" value="Genomic_DNA"/>
</dbReference>
<dbReference type="PANTHER" id="PTHR43798">
    <property type="entry name" value="MONOACYLGLYCEROL LIPASE"/>
    <property type="match status" value="1"/>
</dbReference>
<dbReference type="Gene3D" id="3.40.50.1820">
    <property type="entry name" value="alpha/beta hydrolase"/>
    <property type="match status" value="1"/>
</dbReference>
<dbReference type="GO" id="GO:0046464">
    <property type="term" value="P:acylglycerol catabolic process"/>
    <property type="evidence" value="ECO:0007669"/>
    <property type="project" value="TreeGrafter"/>
</dbReference>
<organism evidence="2 3">
    <name type="scientific">Pseudomarimonas arenosa</name>
    <dbReference type="NCBI Taxonomy" id="2774145"/>
    <lineage>
        <taxon>Bacteria</taxon>
        <taxon>Pseudomonadati</taxon>
        <taxon>Pseudomonadota</taxon>
        <taxon>Gammaproteobacteria</taxon>
        <taxon>Lysobacterales</taxon>
        <taxon>Lysobacteraceae</taxon>
        <taxon>Pseudomarimonas</taxon>
    </lineage>
</organism>
<sequence>MTKRRRRALLPGLLLGTLIGFLVVAGLRPHWVLEAEFARQRWLAGASEQQIDIDGQTWTFLQAGEGPPLILLHGFTGAKENWLPVMGHLSTRFRVLAPDLPGWGESGRSADEDHSFSGQAARLEQFVQAVSGGQSVFLVGHSMGGGIAAMSAGQRPSWLRRLVLMDAAGLPFENAFSDLVREGKHPFEVTDQAQFERQLNMVFKQPPWVPWPADRAFIERRRASAAFEREVLAAVAGDEARAFAPGDAAANIAVPTLLLWCKDDQIIDASVATAYAARIPDAALVLLDDCNHMPMMEQPAEIAQLMLEFFSSAPPQ</sequence>
<dbReference type="InterPro" id="IPR000073">
    <property type="entry name" value="AB_hydrolase_1"/>
</dbReference>